<dbReference type="FunFam" id="1.20.1420.30:FF:000004">
    <property type="entry name" value="Sodium/potassium/calcium exchanger 2 isoform 1"/>
    <property type="match status" value="1"/>
</dbReference>
<dbReference type="GO" id="GO:0005262">
    <property type="term" value="F:calcium channel activity"/>
    <property type="evidence" value="ECO:0007669"/>
    <property type="project" value="TreeGrafter"/>
</dbReference>
<evidence type="ECO:0000256" key="1">
    <source>
        <dbReference type="ARBA" id="ARBA00004141"/>
    </source>
</evidence>
<evidence type="ECO:0000256" key="8">
    <source>
        <dbReference type="SAM" id="MobiDB-lite"/>
    </source>
</evidence>
<comment type="subcellular location">
    <subcellularLocation>
        <location evidence="1">Membrane</location>
        <topology evidence="1">Multi-pass membrane protein</topology>
    </subcellularLocation>
</comment>
<feature type="region of interest" description="Disordered" evidence="8">
    <location>
        <begin position="51"/>
        <end position="73"/>
    </location>
</feature>
<organism evidence="11 12">
    <name type="scientific">Strigamia maritima</name>
    <name type="common">European centipede</name>
    <name type="synonym">Geophilus maritimus</name>
    <dbReference type="NCBI Taxonomy" id="126957"/>
    <lineage>
        <taxon>Eukaryota</taxon>
        <taxon>Metazoa</taxon>
        <taxon>Ecdysozoa</taxon>
        <taxon>Arthropoda</taxon>
        <taxon>Myriapoda</taxon>
        <taxon>Chilopoda</taxon>
        <taxon>Pleurostigmophora</taxon>
        <taxon>Geophilomorpha</taxon>
        <taxon>Linotaeniidae</taxon>
        <taxon>Strigamia</taxon>
    </lineage>
</organism>
<dbReference type="InterPro" id="IPR044880">
    <property type="entry name" value="NCX_ion-bd_dom_sf"/>
</dbReference>
<keyword evidence="4" id="KW-0406">Ion transport</keyword>
<feature type="transmembrane region" description="Helical" evidence="9">
    <location>
        <begin position="163"/>
        <end position="185"/>
    </location>
</feature>
<dbReference type="OMA" id="WFETSEM"/>
<evidence type="ECO:0000256" key="6">
    <source>
        <dbReference type="ARBA" id="ARBA00022989"/>
    </source>
</evidence>
<keyword evidence="6 9" id="KW-1133">Transmembrane helix</keyword>
<evidence type="ECO:0000313" key="11">
    <source>
        <dbReference type="EnsemblMetazoa" id="SMAR015213-PA"/>
    </source>
</evidence>
<keyword evidence="12" id="KW-1185">Reference proteome</keyword>
<dbReference type="GO" id="GO:0006874">
    <property type="term" value="P:intracellular calcium ion homeostasis"/>
    <property type="evidence" value="ECO:0007669"/>
    <property type="project" value="TreeGrafter"/>
</dbReference>
<feature type="transmembrane region" description="Helical" evidence="9">
    <location>
        <begin position="222"/>
        <end position="243"/>
    </location>
</feature>
<dbReference type="AlphaFoldDB" id="T1JMY4"/>
<keyword evidence="7 9" id="KW-0472">Membrane</keyword>
<keyword evidence="4" id="KW-0813">Transport</keyword>
<evidence type="ECO:0000256" key="9">
    <source>
        <dbReference type="SAM" id="Phobius"/>
    </source>
</evidence>
<dbReference type="HOGENOM" id="CLU_060192_0_0_1"/>
<dbReference type="InterPro" id="IPR004481">
    <property type="entry name" value="K/Na/Ca-exchanger"/>
</dbReference>
<sequence>MTYLRKHLGRRWRGPRLLGMTAVVVLGYLAAFTPMARNGWLSSPPQVPVHRHVRSAPEHDSSEKHELKKNETEKPDQLFPTDLFTNDQRRKGAVLLHVLGLVYMFVALAIVCDEFFVPSLDVIIERLEIVEDVAGATFMAAGGSAPELFTSVIGVFVSFDNVGVGTIVGSAVFNILFVIGMCSLFSHGVLQLTWWPLFRDVSFYSLSLIVLILCFLDSKIYWYEALILLFIYTSYVLFMKWNFKVESLVKKHLYKNKVARVSSADQLVSGVKFPYLGKDQVSLLDKTQKVTLTTESASCRMVRNSKFPSSVLSSGNQGKFWFETSEMTMEFNDKRQNQDLKGLDEEKPTVHRRMFTSHRKTRSILTFLDKLSGLGRRKVSLILADVV</sequence>
<keyword evidence="4" id="KW-0109">Calcium transport</keyword>
<reference evidence="11" key="2">
    <citation type="submission" date="2015-02" db="UniProtKB">
        <authorList>
            <consortium name="EnsemblMetazoa"/>
        </authorList>
    </citation>
    <scope>IDENTIFICATION</scope>
</reference>
<feature type="transmembrane region" description="Helical" evidence="9">
    <location>
        <begin position="93"/>
        <end position="112"/>
    </location>
</feature>
<dbReference type="PANTHER" id="PTHR10846:SF72">
    <property type="entry name" value="SODIUM_POTASSIUM_CALCIUM EXCHANGER NCKX30C"/>
    <property type="match status" value="1"/>
</dbReference>
<evidence type="ECO:0000256" key="5">
    <source>
        <dbReference type="ARBA" id="ARBA00022692"/>
    </source>
</evidence>
<dbReference type="NCBIfam" id="TIGR00367">
    <property type="entry name" value="calcium/sodium antiporter"/>
    <property type="match status" value="1"/>
</dbReference>
<evidence type="ECO:0000256" key="2">
    <source>
        <dbReference type="ARBA" id="ARBA00005364"/>
    </source>
</evidence>
<dbReference type="GO" id="GO:0008273">
    <property type="term" value="F:calcium, potassium:sodium antiporter activity"/>
    <property type="evidence" value="ECO:0007669"/>
    <property type="project" value="TreeGrafter"/>
</dbReference>
<dbReference type="STRING" id="126957.T1JMY4"/>
<evidence type="ECO:0000259" key="10">
    <source>
        <dbReference type="Pfam" id="PF01699"/>
    </source>
</evidence>
<dbReference type="InterPro" id="IPR004837">
    <property type="entry name" value="NaCa_Exmemb"/>
</dbReference>
<dbReference type="Proteomes" id="UP000014500">
    <property type="component" value="Unassembled WGS sequence"/>
</dbReference>
<keyword evidence="4" id="KW-0106">Calcium</keyword>
<evidence type="ECO:0000256" key="3">
    <source>
        <dbReference type="ARBA" id="ARBA00022449"/>
    </source>
</evidence>
<evidence type="ECO:0000313" key="12">
    <source>
        <dbReference type="Proteomes" id="UP000014500"/>
    </source>
</evidence>
<evidence type="ECO:0000256" key="4">
    <source>
        <dbReference type="ARBA" id="ARBA00022568"/>
    </source>
</evidence>
<dbReference type="PANTHER" id="PTHR10846">
    <property type="entry name" value="SODIUM/POTASSIUM/CALCIUM EXCHANGER"/>
    <property type="match status" value="1"/>
</dbReference>
<feature type="compositionally biased region" description="Basic and acidic residues" evidence="8">
    <location>
        <begin position="55"/>
        <end position="73"/>
    </location>
</feature>
<proteinExistence type="inferred from homology"/>
<reference evidence="12" key="1">
    <citation type="submission" date="2011-05" db="EMBL/GenBank/DDBJ databases">
        <authorList>
            <person name="Richards S.R."/>
            <person name="Qu J."/>
            <person name="Jiang H."/>
            <person name="Jhangiani S.N."/>
            <person name="Agravi P."/>
            <person name="Goodspeed R."/>
            <person name="Gross S."/>
            <person name="Mandapat C."/>
            <person name="Jackson L."/>
            <person name="Mathew T."/>
            <person name="Pu L."/>
            <person name="Thornton R."/>
            <person name="Saada N."/>
            <person name="Wilczek-Boney K.B."/>
            <person name="Lee S."/>
            <person name="Kovar C."/>
            <person name="Wu Y."/>
            <person name="Scherer S.E."/>
            <person name="Worley K.C."/>
            <person name="Muzny D.M."/>
            <person name="Gibbs R."/>
        </authorList>
    </citation>
    <scope>NUCLEOTIDE SEQUENCE</scope>
    <source>
        <strain evidence="12">Brora</strain>
    </source>
</reference>
<accession>T1JMY4</accession>
<dbReference type="PhylomeDB" id="T1JMY4"/>
<feature type="transmembrane region" description="Helical" evidence="9">
    <location>
        <begin position="133"/>
        <end position="157"/>
    </location>
</feature>
<keyword evidence="5 9" id="KW-0812">Transmembrane</keyword>
<dbReference type="GO" id="GO:0005886">
    <property type="term" value="C:plasma membrane"/>
    <property type="evidence" value="ECO:0007669"/>
    <property type="project" value="TreeGrafter"/>
</dbReference>
<dbReference type="EMBL" id="JH432130">
    <property type="status" value="NOT_ANNOTATED_CDS"/>
    <property type="molecule type" value="Genomic_DNA"/>
</dbReference>
<protein>
    <recommendedName>
        <fullName evidence="10">Sodium/calcium exchanger membrane region domain-containing protein</fullName>
    </recommendedName>
</protein>
<feature type="transmembrane region" description="Helical" evidence="9">
    <location>
        <begin position="16"/>
        <end position="36"/>
    </location>
</feature>
<name>T1JMY4_STRMM</name>
<dbReference type="EnsemblMetazoa" id="SMAR015213-RA">
    <property type="protein sequence ID" value="SMAR015213-PA"/>
    <property type="gene ID" value="SMAR015213"/>
</dbReference>
<comment type="similarity">
    <text evidence="2">Belongs to the Ca(2+):cation antiporter (CaCA) (TC 2.A.19) family. SLC24A subfamily.</text>
</comment>
<keyword evidence="3" id="KW-0050">Antiport</keyword>
<evidence type="ECO:0000256" key="7">
    <source>
        <dbReference type="ARBA" id="ARBA00023136"/>
    </source>
</evidence>
<dbReference type="Pfam" id="PF01699">
    <property type="entry name" value="Na_Ca_ex"/>
    <property type="match status" value="1"/>
</dbReference>
<dbReference type="Gene3D" id="1.20.1420.30">
    <property type="entry name" value="NCX, central ion-binding region"/>
    <property type="match status" value="1"/>
</dbReference>
<dbReference type="eggNOG" id="KOG1307">
    <property type="taxonomic scope" value="Eukaryota"/>
</dbReference>
<feature type="domain" description="Sodium/calcium exchanger membrane region" evidence="10">
    <location>
        <begin position="98"/>
        <end position="239"/>
    </location>
</feature>